<feature type="region of interest" description="Disordered" evidence="1">
    <location>
        <begin position="177"/>
        <end position="250"/>
    </location>
</feature>
<feature type="compositionally biased region" description="Basic and acidic residues" evidence="1">
    <location>
        <begin position="31"/>
        <end position="40"/>
    </location>
</feature>
<evidence type="ECO:0000259" key="2">
    <source>
        <dbReference type="PROSITE" id="PS50250"/>
    </source>
</evidence>
<dbReference type="Gene3D" id="1.25.40.990">
    <property type="match status" value="1"/>
</dbReference>
<feature type="compositionally biased region" description="Pro residues" evidence="1">
    <location>
        <begin position="112"/>
        <end position="124"/>
    </location>
</feature>
<keyword evidence="3" id="KW-1185">Reference proteome</keyword>
<name>A0ABM1BCY7_LIMPO</name>
<feature type="compositionally biased region" description="Basic and acidic residues" evidence="1">
    <location>
        <begin position="130"/>
        <end position="139"/>
    </location>
</feature>
<dbReference type="Proteomes" id="UP000694941">
    <property type="component" value="Unplaced"/>
</dbReference>
<dbReference type="InterPro" id="IPR045107">
    <property type="entry name" value="SAC3/GANP/THP3"/>
</dbReference>
<reference evidence="4" key="1">
    <citation type="submission" date="2025-08" db="UniProtKB">
        <authorList>
            <consortium name="RefSeq"/>
        </authorList>
    </citation>
    <scope>IDENTIFICATION</scope>
    <source>
        <tissue evidence="4">Muscle</tissue>
    </source>
</reference>
<protein>
    <submittedName>
        <fullName evidence="4">Leukocyte receptor cluster member 8 homolog isoform X1</fullName>
    </submittedName>
</protein>
<dbReference type="GeneID" id="106463940"/>
<gene>
    <name evidence="4" type="primary">LOC106463940</name>
</gene>
<evidence type="ECO:0000313" key="4">
    <source>
        <dbReference type="RefSeq" id="XP_013779483.1"/>
    </source>
</evidence>
<accession>A0ABM1BCY7</accession>
<feature type="compositionally biased region" description="Basic and acidic residues" evidence="1">
    <location>
        <begin position="307"/>
        <end position="318"/>
    </location>
</feature>
<dbReference type="SUPFAM" id="SSF101447">
    <property type="entry name" value="Formin homology 2 domain (FH2 domain)"/>
    <property type="match status" value="1"/>
</dbReference>
<proteinExistence type="predicted"/>
<dbReference type="PANTHER" id="PTHR12436">
    <property type="entry name" value="80 KDA MCM3-ASSOCIATED PROTEIN"/>
    <property type="match status" value="1"/>
</dbReference>
<dbReference type="Pfam" id="PF03399">
    <property type="entry name" value="SAC3_GANP"/>
    <property type="match status" value="1"/>
</dbReference>
<feature type="region of interest" description="Disordered" evidence="1">
    <location>
        <begin position="109"/>
        <end position="149"/>
    </location>
</feature>
<dbReference type="PROSITE" id="PS50250">
    <property type="entry name" value="PCI"/>
    <property type="match status" value="1"/>
</dbReference>
<keyword evidence="4" id="KW-0675">Receptor</keyword>
<feature type="region of interest" description="Disordered" evidence="1">
    <location>
        <begin position="1"/>
        <end position="41"/>
    </location>
</feature>
<feature type="compositionally biased region" description="Low complexity" evidence="1">
    <location>
        <begin position="357"/>
        <end position="368"/>
    </location>
</feature>
<dbReference type="InterPro" id="IPR005062">
    <property type="entry name" value="SAC3/GANP/THP3_conserved"/>
</dbReference>
<feature type="domain" description="PCI" evidence="2">
    <location>
        <begin position="585"/>
        <end position="751"/>
    </location>
</feature>
<feature type="compositionally biased region" description="Basic residues" evidence="1">
    <location>
        <begin position="416"/>
        <end position="439"/>
    </location>
</feature>
<feature type="region of interest" description="Disordered" evidence="1">
    <location>
        <begin position="307"/>
        <end position="452"/>
    </location>
</feature>
<evidence type="ECO:0000256" key="1">
    <source>
        <dbReference type="SAM" id="MobiDB-lite"/>
    </source>
</evidence>
<feature type="compositionally biased region" description="Low complexity" evidence="1">
    <location>
        <begin position="336"/>
        <end position="345"/>
    </location>
</feature>
<feature type="compositionally biased region" description="Polar residues" evidence="1">
    <location>
        <begin position="8"/>
        <end position="25"/>
    </location>
</feature>
<organism evidence="3 4">
    <name type="scientific">Limulus polyphemus</name>
    <name type="common">Atlantic horseshoe crab</name>
    <dbReference type="NCBI Taxonomy" id="6850"/>
    <lineage>
        <taxon>Eukaryota</taxon>
        <taxon>Metazoa</taxon>
        <taxon>Ecdysozoa</taxon>
        <taxon>Arthropoda</taxon>
        <taxon>Chelicerata</taxon>
        <taxon>Merostomata</taxon>
        <taxon>Xiphosura</taxon>
        <taxon>Limulidae</taxon>
        <taxon>Limulus</taxon>
    </lineage>
</organism>
<dbReference type="RefSeq" id="XP_013779483.1">
    <property type="nucleotide sequence ID" value="XM_013924029.2"/>
</dbReference>
<dbReference type="InterPro" id="IPR000717">
    <property type="entry name" value="PCI_dom"/>
</dbReference>
<feature type="compositionally biased region" description="Polar residues" evidence="1">
    <location>
        <begin position="323"/>
        <end position="335"/>
    </location>
</feature>
<feature type="compositionally biased region" description="Polar residues" evidence="1">
    <location>
        <begin position="231"/>
        <end position="244"/>
    </location>
</feature>
<sequence length="751" mass="84858">MQRKMAETQCQWSQQRNSQFSSENKGGNDMSAKEAWENARKALNMISNKESSTDETSLQPQIHQFSNNMQYWQPSLYVYPGFGYSGMEACYPYYQNPYQYDAYYHQMYMTQAPPPPPPPPPPPDNSESTNEMKNKKTVKEQSSSSIKKEKDEFIIHSQQPPPPPHELVQRGYSQQGVLSTYSPMPSKQAPGTGGIKFNLPKRNVQPGSSPLNGPCANQGKNRGRGRGGGSQQTDISVPGNQSITAEPVSYGHDWPESLKKYVNEAFEKCKTDIDKDQVEIILKGKLTKAYNDGTMWTKEWDKEALPSIHSERMEKEQFKTAALEQQTPQHFPHNQSLFSSSSSRSHGGKAHTRTLSESRSGSKSPSVKKGGRRHYQRSSESDSDSNDECRGKKRSLNSTVVGPTHKHGRGEGASRGHGRGGTHQGNKKGPGKKGKKQKNKSNNQFTVEADLATSERLEQRAARFQTSKKGKSSNIVLTVKNPMALNEESNETDWETANIVGLCRDLEKPYLRLTSAPDASSIRPVEVLKKSLTMVKDHWIKNQDYHYACDQLKSIRQDLTVQGVRDAFTVQVYETHARIALEKGDREEFNQCQTQLKALYLETGIGNRLEFTGYRILYYIFSKSTLELRSVLSCLSAAEKENEVISHALKLMFAWKIGNYHRFFKLYQNAPKMSGYVIDWFAERERKHAIKAMIKSYRPVLPVAYVQSEVAFDNRDDCLQFLRQFNVAFADEACTKIDCKESVTSVMSSTS</sequence>
<evidence type="ECO:0000313" key="3">
    <source>
        <dbReference type="Proteomes" id="UP000694941"/>
    </source>
</evidence>
<dbReference type="PANTHER" id="PTHR12436:SF4">
    <property type="entry name" value="LEUKOCYTE RECEPTOR CLUSTER MEMBER 8"/>
    <property type="match status" value="1"/>
</dbReference>